<dbReference type="PANTHER" id="PTHR46156">
    <property type="entry name" value="CCCH ZINGC FINGER"/>
    <property type="match status" value="1"/>
</dbReference>
<evidence type="ECO:0000313" key="5">
    <source>
        <dbReference type="Proteomes" id="UP000294003"/>
    </source>
</evidence>
<protein>
    <recommendedName>
        <fullName evidence="3">C3H1-type domain-containing protein</fullName>
    </recommendedName>
</protein>
<dbReference type="EMBL" id="QJNS01000709">
    <property type="protein sequence ID" value="RYO75056.1"/>
    <property type="molecule type" value="Genomic_DNA"/>
</dbReference>
<sequence length="326" mass="35876">MATSEEQELMAKIGSLASKINRHKAQQHNTNFGYRGPGRNRYRNKTLVLNGQSGSAPSVDVNATTNSTSPSWVSKTDRHLQLINSAIYEKEAQSRSYAIEQTHRHRQLQKDNREKSKLANFARQNAHPAAPSSSASASAPKFEITVDGIHFHVLKGGNKLVKFPGDVNPPSATPKVAFIGGVKFHRTRNGNLVRHGILRAQQQLLSKGACPEGDSCDLSHEVTEERTPLCLHFAKGKCINPSCPYVHVQHSQSDPIKGCKRPHIERASVLRRAGNRSSPEEVDDISSDDDVAADSDDVDSDGVEEFIGKDEAEDARFSEQTDFISF</sequence>
<proteinExistence type="predicted"/>
<keyword evidence="1" id="KW-0862">Zinc</keyword>
<keyword evidence="1" id="KW-0479">Metal-binding</keyword>
<name>A0ABY0GRI4_9PEZI</name>
<feature type="domain" description="C3H1-type" evidence="3">
    <location>
        <begin position="224"/>
        <end position="250"/>
    </location>
</feature>
<dbReference type="InterPro" id="IPR000571">
    <property type="entry name" value="Znf_CCCH"/>
</dbReference>
<gene>
    <name evidence="4" type="ORF">DL762_010197</name>
</gene>
<feature type="region of interest" description="Disordered" evidence="2">
    <location>
        <begin position="52"/>
        <end position="72"/>
    </location>
</feature>
<dbReference type="PANTHER" id="PTHR46156:SF1">
    <property type="entry name" value="ZINC FINGER CCCH DOMAIN-CONTAINING PROTEIN 3"/>
    <property type="match status" value="1"/>
</dbReference>
<dbReference type="Gene3D" id="4.10.1000.10">
    <property type="entry name" value="Zinc finger, CCCH-type"/>
    <property type="match status" value="1"/>
</dbReference>
<organism evidence="4 5">
    <name type="scientific">Monosporascus cannonballus</name>
    <dbReference type="NCBI Taxonomy" id="155416"/>
    <lineage>
        <taxon>Eukaryota</taxon>
        <taxon>Fungi</taxon>
        <taxon>Dikarya</taxon>
        <taxon>Ascomycota</taxon>
        <taxon>Pezizomycotina</taxon>
        <taxon>Sordariomycetes</taxon>
        <taxon>Xylariomycetidae</taxon>
        <taxon>Xylariales</taxon>
        <taxon>Xylariales incertae sedis</taxon>
        <taxon>Monosporascus</taxon>
    </lineage>
</organism>
<evidence type="ECO:0000256" key="2">
    <source>
        <dbReference type="SAM" id="MobiDB-lite"/>
    </source>
</evidence>
<keyword evidence="1" id="KW-0863">Zinc-finger</keyword>
<evidence type="ECO:0000259" key="3">
    <source>
        <dbReference type="PROSITE" id="PS50103"/>
    </source>
</evidence>
<comment type="caution">
    <text evidence="4">The sequence shown here is derived from an EMBL/GenBank/DDBJ whole genome shotgun (WGS) entry which is preliminary data.</text>
</comment>
<evidence type="ECO:0000256" key="1">
    <source>
        <dbReference type="PROSITE-ProRule" id="PRU00723"/>
    </source>
</evidence>
<reference evidence="4 5" key="1">
    <citation type="submission" date="2018-06" db="EMBL/GenBank/DDBJ databases">
        <title>Complete Genomes of Monosporascus.</title>
        <authorList>
            <person name="Robinson A.J."/>
            <person name="Natvig D.O."/>
        </authorList>
    </citation>
    <scope>NUCLEOTIDE SEQUENCE [LARGE SCALE GENOMIC DNA]</scope>
    <source>
        <strain evidence="4 5">CBS 609.92</strain>
    </source>
</reference>
<dbReference type="PROSITE" id="PS50103">
    <property type="entry name" value="ZF_C3H1"/>
    <property type="match status" value="1"/>
</dbReference>
<feature type="zinc finger region" description="C3H1-type" evidence="1">
    <location>
        <begin position="224"/>
        <end position="250"/>
    </location>
</feature>
<feature type="compositionally biased region" description="Acidic residues" evidence="2">
    <location>
        <begin position="280"/>
        <end position="302"/>
    </location>
</feature>
<feature type="region of interest" description="Disordered" evidence="2">
    <location>
        <begin position="272"/>
        <end position="302"/>
    </location>
</feature>
<evidence type="ECO:0000313" key="4">
    <source>
        <dbReference type="EMBL" id="RYO75056.1"/>
    </source>
</evidence>
<dbReference type="Proteomes" id="UP000294003">
    <property type="component" value="Unassembled WGS sequence"/>
</dbReference>
<accession>A0ABY0GRI4</accession>
<keyword evidence="5" id="KW-1185">Reference proteome</keyword>